<feature type="domain" description="SIS" evidence="11">
    <location>
        <begin position="36"/>
        <end position="191"/>
    </location>
</feature>
<keyword evidence="7 10" id="KW-0862">Zinc</keyword>
<dbReference type="InterPro" id="IPR001347">
    <property type="entry name" value="SIS_dom"/>
</dbReference>
<comment type="miscellaneous">
    <text evidence="10">The reaction produces a racemic mixture of D-glycero-alpha-D-manno-heptose 7-phosphate and D-glycero-beta-D-manno-heptose 7-phosphate.</text>
</comment>
<dbReference type="GO" id="GO:0008968">
    <property type="term" value="F:D-sedoheptulose 7-phosphate isomerase activity"/>
    <property type="evidence" value="ECO:0007669"/>
    <property type="project" value="UniProtKB-UniRule"/>
</dbReference>
<evidence type="ECO:0000256" key="2">
    <source>
        <dbReference type="ARBA" id="ARBA00003172"/>
    </source>
</evidence>
<comment type="subunit">
    <text evidence="10">Homotetramer.</text>
</comment>
<comment type="similarity">
    <text evidence="4 10">Belongs to the SIS family. GmhA subfamily.</text>
</comment>
<name>A0A918XNS5_9PROT</name>
<dbReference type="InterPro" id="IPR004515">
    <property type="entry name" value="Phosphoheptose_Isoase"/>
</dbReference>
<dbReference type="AlphaFoldDB" id="A0A918XNS5"/>
<keyword evidence="9 10" id="KW-0119">Carbohydrate metabolism</keyword>
<feature type="binding site" evidence="10">
    <location>
        <position position="64"/>
    </location>
    <ligand>
        <name>substrate</name>
    </ligand>
</feature>
<evidence type="ECO:0000256" key="10">
    <source>
        <dbReference type="HAMAP-Rule" id="MF_00067"/>
    </source>
</evidence>
<dbReference type="PROSITE" id="PS51464">
    <property type="entry name" value="SIS"/>
    <property type="match status" value="1"/>
</dbReference>
<evidence type="ECO:0000256" key="4">
    <source>
        <dbReference type="ARBA" id="ARBA00009894"/>
    </source>
</evidence>
<sequence>MDIDRYFDSEFAEHAAVTAATREALAEPFARLVALVAGSVRAGGKILLFGNGGSAADAHNIATEFAVRYRLDRDAIPALGLTTDGGVITAIGNDLGFERVFSRQVEALGRAGDVAIGLSTSGRSANVIEGLRTCRAMGIATVGLGGGTGGRLAEVCDLTLIVPSTTTARIQEMHIMLGQMLCGAVEVELGLVPAPAAEGS</sequence>
<keyword evidence="5 10" id="KW-0963">Cytoplasm</keyword>
<comment type="subcellular location">
    <subcellularLocation>
        <location evidence="3 10">Cytoplasm</location>
    </subcellularLocation>
</comment>
<dbReference type="Proteomes" id="UP000630353">
    <property type="component" value="Unassembled WGS sequence"/>
</dbReference>
<dbReference type="SUPFAM" id="SSF53697">
    <property type="entry name" value="SIS domain"/>
    <property type="match status" value="1"/>
</dbReference>
<comment type="caution">
    <text evidence="12">The sequence shown here is derived from an EMBL/GenBank/DDBJ whole genome shotgun (WGS) entry which is preliminary data.</text>
</comment>
<evidence type="ECO:0000259" key="11">
    <source>
        <dbReference type="PROSITE" id="PS51464"/>
    </source>
</evidence>
<comment type="caution">
    <text evidence="10">Lacks conserved residue(s) required for the propagation of feature annotation.</text>
</comment>
<evidence type="ECO:0000256" key="5">
    <source>
        <dbReference type="ARBA" id="ARBA00022490"/>
    </source>
</evidence>
<dbReference type="GO" id="GO:0005737">
    <property type="term" value="C:cytoplasm"/>
    <property type="evidence" value="ECO:0007669"/>
    <property type="project" value="UniProtKB-SubCell"/>
</dbReference>
<dbReference type="RefSeq" id="WP_189987178.1">
    <property type="nucleotide sequence ID" value="NZ_BMZS01000001.1"/>
</dbReference>
<dbReference type="PANTHER" id="PTHR30390:SF6">
    <property type="entry name" value="DNAA INITIATOR-ASSOCIATING PROTEIN DIAA"/>
    <property type="match status" value="1"/>
</dbReference>
<reference evidence="12" key="1">
    <citation type="journal article" date="2014" name="Int. J. Syst. Evol. Microbiol.">
        <title>Complete genome sequence of Corynebacterium casei LMG S-19264T (=DSM 44701T), isolated from a smear-ripened cheese.</title>
        <authorList>
            <consortium name="US DOE Joint Genome Institute (JGI-PGF)"/>
            <person name="Walter F."/>
            <person name="Albersmeier A."/>
            <person name="Kalinowski J."/>
            <person name="Ruckert C."/>
        </authorList>
    </citation>
    <scope>NUCLEOTIDE SEQUENCE</scope>
    <source>
        <strain evidence="12">KCTC 42651</strain>
    </source>
</reference>
<comment type="function">
    <text evidence="2 10">Catalyzes the isomerization of sedoheptulose 7-phosphate in D-glycero-D-manno-heptose 7-phosphate.</text>
</comment>
<gene>
    <name evidence="10 12" type="primary">gmhA</name>
    <name evidence="12" type="ORF">GCM10017083_03430</name>
</gene>
<feature type="binding site" evidence="10">
    <location>
        <position position="124"/>
    </location>
    <ligand>
        <name>substrate</name>
    </ligand>
</feature>
<dbReference type="GO" id="GO:1901135">
    <property type="term" value="P:carbohydrate derivative metabolic process"/>
    <property type="evidence" value="ECO:0007669"/>
    <property type="project" value="InterPro"/>
</dbReference>
<dbReference type="InterPro" id="IPR046348">
    <property type="entry name" value="SIS_dom_sf"/>
</dbReference>
<dbReference type="PANTHER" id="PTHR30390">
    <property type="entry name" value="SEDOHEPTULOSE 7-PHOSPHATE ISOMERASE / DNAA INITIATOR-ASSOCIATING FACTOR FOR REPLICATION INITIATION"/>
    <property type="match status" value="1"/>
</dbReference>
<proteinExistence type="inferred from homology"/>
<evidence type="ECO:0000256" key="6">
    <source>
        <dbReference type="ARBA" id="ARBA00022723"/>
    </source>
</evidence>
<evidence type="ECO:0000313" key="13">
    <source>
        <dbReference type="Proteomes" id="UP000630353"/>
    </source>
</evidence>
<feature type="binding site" evidence="10">
    <location>
        <begin position="119"/>
        <end position="121"/>
    </location>
    <ligand>
        <name>substrate</name>
    </ligand>
</feature>
<dbReference type="Gene3D" id="3.40.50.10490">
    <property type="entry name" value="Glucose-6-phosphate isomerase like protein, domain 1"/>
    <property type="match status" value="1"/>
</dbReference>
<organism evidence="12 13">
    <name type="scientific">Thalassobaculum fulvum</name>
    <dbReference type="NCBI Taxonomy" id="1633335"/>
    <lineage>
        <taxon>Bacteria</taxon>
        <taxon>Pseudomonadati</taxon>
        <taxon>Pseudomonadota</taxon>
        <taxon>Alphaproteobacteria</taxon>
        <taxon>Rhodospirillales</taxon>
        <taxon>Thalassobaculaceae</taxon>
        <taxon>Thalassobaculum</taxon>
    </lineage>
</organism>
<comment type="catalytic activity">
    <reaction evidence="1 10">
        <text>2 D-sedoheptulose 7-phosphate = D-glycero-alpha-D-manno-heptose 7-phosphate + D-glycero-beta-D-manno-heptose 7-phosphate</text>
        <dbReference type="Rhea" id="RHEA:27489"/>
        <dbReference type="ChEBI" id="CHEBI:57483"/>
        <dbReference type="ChEBI" id="CHEBI:60203"/>
        <dbReference type="ChEBI" id="CHEBI:60204"/>
        <dbReference type="EC" id="5.3.1.28"/>
    </reaction>
</comment>
<keyword evidence="8 10" id="KW-0413">Isomerase</keyword>
<comment type="cofactor">
    <cofactor evidence="10">
        <name>Zn(2+)</name>
        <dbReference type="ChEBI" id="CHEBI:29105"/>
    </cofactor>
    <text evidence="10">Binds 1 zinc ion per subunit.</text>
</comment>
<feature type="binding site" evidence="10">
    <location>
        <position position="171"/>
    </location>
    <ligand>
        <name>substrate</name>
    </ligand>
</feature>
<feature type="binding site" evidence="10">
    <location>
        <position position="171"/>
    </location>
    <ligand>
        <name>Zn(2+)</name>
        <dbReference type="ChEBI" id="CHEBI:29105"/>
    </ligand>
</feature>
<protein>
    <recommendedName>
        <fullName evidence="10">Phosphoheptose isomerase</fullName>
        <ecNumber evidence="10">5.3.1.28</ecNumber>
    </recommendedName>
    <alternativeName>
        <fullName evidence="10">Sedoheptulose 7-phosphate isomerase</fullName>
    </alternativeName>
</protein>
<keyword evidence="6 10" id="KW-0479">Metal-binding</keyword>
<accession>A0A918XNS5</accession>
<feature type="binding site" evidence="10">
    <location>
        <begin position="51"/>
        <end position="53"/>
    </location>
    <ligand>
        <name>substrate</name>
    </ligand>
</feature>
<evidence type="ECO:0000256" key="7">
    <source>
        <dbReference type="ARBA" id="ARBA00022833"/>
    </source>
</evidence>
<comment type="pathway">
    <text evidence="10">Carbohydrate biosynthesis; D-glycero-D-manno-heptose 7-phosphate biosynthesis; D-glycero-alpha-D-manno-heptose 7-phosphate and D-glycero-beta-D-manno-heptose 7-phosphate from sedoheptulose 7-phosphate: step 1/1.</text>
</comment>
<feature type="binding site" evidence="10">
    <location>
        <position position="64"/>
    </location>
    <ligand>
        <name>Zn(2+)</name>
        <dbReference type="ChEBI" id="CHEBI:29105"/>
    </ligand>
</feature>
<keyword evidence="13" id="KW-1185">Reference proteome</keyword>
<dbReference type="InterPro" id="IPR050099">
    <property type="entry name" value="SIS_GmhA/DiaA_subfam"/>
</dbReference>
<dbReference type="GO" id="GO:0008270">
    <property type="term" value="F:zinc ion binding"/>
    <property type="evidence" value="ECO:0007669"/>
    <property type="project" value="UniProtKB-UniRule"/>
</dbReference>
<dbReference type="EC" id="5.3.1.28" evidence="10"/>
<feature type="binding site" evidence="10">
    <location>
        <begin position="93"/>
        <end position="94"/>
    </location>
    <ligand>
        <name>substrate</name>
    </ligand>
</feature>
<evidence type="ECO:0000256" key="1">
    <source>
        <dbReference type="ARBA" id="ARBA00000348"/>
    </source>
</evidence>
<dbReference type="GO" id="GO:0005975">
    <property type="term" value="P:carbohydrate metabolic process"/>
    <property type="evidence" value="ECO:0007669"/>
    <property type="project" value="UniProtKB-UniRule"/>
</dbReference>
<evidence type="ECO:0000256" key="3">
    <source>
        <dbReference type="ARBA" id="ARBA00004496"/>
    </source>
</evidence>
<evidence type="ECO:0000256" key="9">
    <source>
        <dbReference type="ARBA" id="ARBA00023277"/>
    </source>
</evidence>
<dbReference type="InterPro" id="IPR035461">
    <property type="entry name" value="GmhA/DiaA"/>
</dbReference>
<evidence type="ECO:0000313" key="12">
    <source>
        <dbReference type="EMBL" id="GHD40293.1"/>
    </source>
</evidence>
<reference evidence="12" key="2">
    <citation type="submission" date="2020-09" db="EMBL/GenBank/DDBJ databases">
        <authorList>
            <person name="Sun Q."/>
            <person name="Kim S."/>
        </authorList>
    </citation>
    <scope>NUCLEOTIDE SEQUENCE</scope>
    <source>
        <strain evidence="12">KCTC 42651</strain>
    </source>
</reference>
<dbReference type="Pfam" id="PF13580">
    <property type="entry name" value="SIS_2"/>
    <property type="match status" value="1"/>
</dbReference>
<dbReference type="HAMAP" id="MF_00067">
    <property type="entry name" value="GmhA"/>
    <property type="match status" value="1"/>
</dbReference>
<dbReference type="GO" id="GO:0097367">
    <property type="term" value="F:carbohydrate derivative binding"/>
    <property type="evidence" value="ECO:0007669"/>
    <property type="project" value="InterPro"/>
</dbReference>
<dbReference type="CDD" id="cd05006">
    <property type="entry name" value="SIS_GmhA"/>
    <property type="match status" value="1"/>
</dbReference>
<dbReference type="EMBL" id="BMZS01000001">
    <property type="protein sequence ID" value="GHD40293.1"/>
    <property type="molecule type" value="Genomic_DNA"/>
</dbReference>
<evidence type="ECO:0000256" key="8">
    <source>
        <dbReference type="ARBA" id="ARBA00023235"/>
    </source>
</evidence>